<gene>
    <name evidence="1" type="ORF">ASPCADRAFT_127539</name>
</gene>
<dbReference type="EMBL" id="KV907495">
    <property type="protein sequence ID" value="OOF98951.1"/>
    <property type="molecule type" value="Genomic_DNA"/>
</dbReference>
<dbReference type="OMA" id="KLQGAMI"/>
<dbReference type="VEuPathDB" id="FungiDB:ASPCADRAFT_127539"/>
<sequence>MDEEFPKKPNSVKLGSFVYDDYGITVNGIPRASPALLQRVFPEDPSKATRHKPNKRWVTAQLQHFGLEFRPGDSTIQLRAILENAYKDGQCNSLAPSTIAMEKTLSGMYEKMQDNYEVQKQHWRMTKFAELGSPSEEALFDASLFMAKYFLTEEDGVPDKDKQKEALVLEKVFGCQFENATKNVSGLSVCITSTVTVVGWEDTFSRGMDAGFAKLADIQCLTLRCTFEANFDLGRFMTKYFLDGNGNPDQKKTPDPIKLMPRFEERLYEPLAAAVLRTPGLYVRGTIANGGVWSFLGWDIHQIMHKVDEINQVGESEKELDETLMTAVWSTKLERHVRYMERHVAPTGQLGITDLHGQYIVRCEAIDPWGYEDLWLAIHRKAPGEPGTSGGFFLGPFKGTMLLASSCDALDRTREAFETRWEKKRWRCHPATPERKNREPSTIRRFEDPAKVTRVYFQWAGTASRCNHVDEKNLQIGYLDFADSLAEAHGVIMGPAFEGRSYPWSVYKHSETTGGWASPWTSFDYWAGYEGRARHGEMAMSWV</sequence>
<dbReference type="AlphaFoldDB" id="A0A1R3RWV3"/>
<organism evidence="1 2">
    <name type="scientific">Aspergillus carbonarius (strain ITEM 5010)</name>
    <dbReference type="NCBI Taxonomy" id="602072"/>
    <lineage>
        <taxon>Eukaryota</taxon>
        <taxon>Fungi</taxon>
        <taxon>Dikarya</taxon>
        <taxon>Ascomycota</taxon>
        <taxon>Pezizomycotina</taxon>
        <taxon>Eurotiomycetes</taxon>
        <taxon>Eurotiomycetidae</taxon>
        <taxon>Eurotiales</taxon>
        <taxon>Aspergillaceae</taxon>
        <taxon>Aspergillus</taxon>
        <taxon>Aspergillus subgen. Circumdati</taxon>
    </lineage>
</organism>
<accession>A0A1R3RWV3</accession>
<evidence type="ECO:0000313" key="1">
    <source>
        <dbReference type="EMBL" id="OOF98951.1"/>
    </source>
</evidence>
<proteinExistence type="predicted"/>
<dbReference type="STRING" id="602072.A0A1R3RWV3"/>
<dbReference type="Proteomes" id="UP000188318">
    <property type="component" value="Unassembled WGS sequence"/>
</dbReference>
<name>A0A1R3RWV3_ASPC5</name>
<keyword evidence="2" id="KW-1185">Reference proteome</keyword>
<evidence type="ECO:0000313" key="2">
    <source>
        <dbReference type="Proteomes" id="UP000188318"/>
    </source>
</evidence>
<protein>
    <submittedName>
        <fullName evidence="1">Uncharacterized protein</fullName>
    </submittedName>
</protein>
<reference evidence="2" key="1">
    <citation type="journal article" date="2017" name="Genome Biol.">
        <title>Comparative genomics reveals high biological diversity and specific adaptations in the industrially and medically important fungal genus Aspergillus.</title>
        <authorList>
            <person name="de Vries R.P."/>
            <person name="Riley R."/>
            <person name="Wiebenga A."/>
            <person name="Aguilar-Osorio G."/>
            <person name="Amillis S."/>
            <person name="Uchima C.A."/>
            <person name="Anderluh G."/>
            <person name="Asadollahi M."/>
            <person name="Askin M."/>
            <person name="Barry K."/>
            <person name="Battaglia E."/>
            <person name="Bayram O."/>
            <person name="Benocci T."/>
            <person name="Braus-Stromeyer S.A."/>
            <person name="Caldana C."/>
            <person name="Canovas D."/>
            <person name="Cerqueira G.C."/>
            <person name="Chen F."/>
            <person name="Chen W."/>
            <person name="Choi C."/>
            <person name="Clum A."/>
            <person name="Dos Santos R.A."/>
            <person name="Damasio A.R."/>
            <person name="Diallinas G."/>
            <person name="Emri T."/>
            <person name="Fekete E."/>
            <person name="Flipphi M."/>
            <person name="Freyberg S."/>
            <person name="Gallo A."/>
            <person name="Gournas C."/>
            <person name="Habgood R."/>
            <person name="Hainaut M."/>
            <person name="Harispe M.L."/>
            <person name="Henrissat B."/>
            <person name="Hilden K.S."/>
            <person name="Hope R."/>
            <person name="Hossain A."/>
            <person name="Karabika E."/>
            <person name="Karaffa L."/>
            <person name="Karanyi Z."/>
            <person name="Krasevec N."/>
            <person name="Kuo A."/>
            <person name="Kusch H."/>
            <person name="LaButti K."/>
            <person name="Lagendijk E.L."/>
            <person name="Lapidus A."/>
            <person name="Levasseur A."/>
            <person name="Lindquist E."/>
            <person name="Lipzen A."/>
            <person name="Logrieco A.F."/>
            <person name="MacCabe A."/>
            <person name="Maekelae M.R."/>
            <person name="Malavazi I."/>
            <person name="Melin P."/>
            <person name="Meyer V."/>
            <person name="Mielnichuk N."/>
            <person name="Miskei M."/>
            <person name="Molnar A.P."/>
            <person name="Mule G."/>
            <person name="Ngan C.Y."/>
            <person name="Orejas M."/>
            <person name="Orosz E."/>
            <person name="Ouedraogo J.P."/>
            <person name="Overkamp K.M."/>
            <person name="Park H.-S."/>
            <person name="Perrone G."/>
            <person name="Piumi F."/>
            <person name="Punt P.J."/>
            <person name="Ram A.F."/>
            <person name="Ramon A."/>
            <person name="Rauscher S."/>
            <person name="Record E."/>
            <person name="Riano-Pachon D.M."/>
            <person name="Robert V."/>
            <person name="Roehrig J."/>
            <person name="Ruller R."/>
            <person name="Salamov A."/>
            <person name="Salih N.S."/>
            <person name="Samson R.A."/>
            <person name="Sandor E."/>
            <person name="Sanguinetti M."/>
            <person name="Schuetze T."/>
            <person name="Sepcic K."/>
            <person name="Shelest E."/>
            <person name="Sherlock G."/>
            <person name="Sophianopoulou V."/>
            <person name="Squina F.M."/>
            <person name="Sun H."/>
            <person name="Susca A."/>
            <person name="Todd R.B."/>
            <person name="Tsang A."/>
            <person name="Unkles S.E."/>
            <person name="van de Wiele N."/>
            <person name="van Rossen-Uffink D."/>
            <person name="Oliveira J.V."/>
            <person name="Vesth T.C."/>
            <person name="Visser J."/>
            <person name="Yu J.-H."/>
            <person name="Zhou M."/>
            <person name="Andersen M.R."/>
            <person name="Archer D.B."/>
            <person name="Baker S.E."/>
            <person name="Benoit I."/>
            <person name="Brakhage A.A."/>
            <person name="Braus G.H."/>
            <person name="Fischer R."/>
            <person name="Frisvad J.C."/>
            <person name="Goldman G.H."/>
            <person name="Houbraken J."/>
            <person name="Oakley B."/>
            <person name="Pocsi I."/>
            <person name="Scazzocchio C."/>
            <person name="Seiboth B."/>
            <person name="vanKuyk P.A."/>
            <person name="Wortman J."/>
            <person name="Dyer P.S."/>
            <person name="Grigoriev I.V."/>
        </authorList>
    </citation>
    <scope>NUCLEOTIDE SEQUENCE [LARGE SCALE GENOMIC DNA]</scope>
    <source>
        <strain evidence="2">ITEM 5010</strain>
    </source>
</reference>
<dbReference type="OrthoDB" id="4630416at2759"/>